<dbReference type="InterPro" id="IPR013786">
    <property type="entry name" value="AcylCoA_DH/ox_N"/>
</dbReference>
<evidence type="ECO:0000259" key="6">
    <source>
        <dbReference type="Pfam" id="PF00441"/>
    </source>
</evidence>
<dbReference type="SUPFAM" id="SSF56645">
    <property type="entry name" value="Acyl-CoA dehydrogenase NM domain-like"/>
    <property type="match status" value="1"/>
</dbReference>
<evidence type="ECO:0000259" key="7">
    <source>
        <dbReference type="Pfam" id="PF02771"/>
    </source>
</evidence>
<dbReference type="EMBL" id="JBHSON010000009">
    <property type="protein sequence ID" value="MFC5745696.1"/>
    <property type="molecule type" value="Genomic_DNA"/>
</dbReference>
<dbReference type="EC" id="1.-.-.-" evidence="8"/>
<dbReference type="InterPro" id="IPR009100">
    <property type="entry name" value="AcylCoA_DH/oxidase_NM_dom_sf"/>
</dbReference>
<evidence type="ECO:0000256" key="1">
    <source>
        <dbReference type="ARBA" id="ARBA00001974"/>
    </source>
</evidence>
<protein>
    <submittedName>
        <fullName evidence="8">Acyl-CoA dehydrogenase family protein</fullName>
        <ecNumber evidence="8">1.-.-.-</ecNumber>
    </submittedName>
</protein>
<dbReference type="Gene3D" id="1.20.140.10">
    <property type="entry name" value="Butyryl-CoA Dehydrogenase, subunit A, domain 3"/>
    <property type="match status" value="1"/>
</dbReference>
<evidence type="ECO:0000256" key="4">
    <source>
        <dbReference type="ARBA" id="ARBA00022827"/>
    </source>
</evidence>
<accession>A0ABW0ZR27</accession>
<feature type="domain" description="Acyl-CoA dehydrogenase/oxidase N-terminal" evidence="7">
    <location>
        <begin position="3"/>
        <end position="80"/>
    </location>
</feature>
<organism evidence="8 9">
    <name type="scientific">Actinomadura rugatobispora</name>
    <dbReference type="NCBI Taxonomy" id="1994"/>
    <lineage>
        <taxon>Bacteria</taxon>
        <taxon>Bacillati</taxon>
        <taxon>Actinomycetota</taxon>
        <taxon>Actinomycetes</taxon>
        <taxon>Streptosporangiales</taxon>
        <taxon>Thermomonosporaceae</taxon>
        <taxon>Actinomadura</taxon>
    </lineage>
</organism>
<evidence type="ECO:0000256" key="3">
    <source>
        <dbReference type="ARBA" id="ARBA00022630"/>
    </source>
</evidence>
<evidence type="ECO:0000256" key="2">
    <source>
        <dbReference type="ARBA" id="ARBA00009347"/>
    </source>
</evidence>
<dbReference type="Pfam" id="PF00441">
    <property type="entry name" value="Acyl-CoA_dh_1"/>
    <property type="match status" value="1"/>
</dbReference>
<dbReference type="PANTHER" id="PTHR43884">
    <property type="entry name" value="ACYL-COA DEHYDROGENASE"/>
    <property type="match status" value="1"/>
</dbReference>
<evidence type="ECO:0000313" key="9">
    <source>
        <dbReference type="Proteomes" id="UP001596074"/>
    </source>
</evidence>
<keyword evidence="5 8" id="KW-0560">Oxidoreductase</keyword>
<name>A0ABW0ZR27_9ACTN</name>
<gene>
    <name evidence="8" type="ORF">ACFPZN_08775</name>
</gene>
<dbReference type="InterPro" id="IPR036250">
    <property type="entry name" value="AcylCo_DH-like_C"/>
</dbReference>
<dbReference type="InterPro" id="IPR037069">
    <property type="entry name" value="AcylCoA_DH/ox_N_sf"/>
</dbReference>
<feature type="domain" description="Acyl-CoA dehydrogenase/oxidase C-terminal" evidence="6">
    <location>
        <begin position="186"/>
        <end position="320"/>
    </location>
</feature>
<keyword evidence="3" id="KW-0285">Flavoprotein</keyword>
<evidence type="ECO:0000313" key="8">
    <source>
        <dbReference type="EMBL" id="MFC5745696.1"/>
    </source>
</evidence>
<comment type="cofactor">
    <cofactor evidence="1">
        <name>FAD</name>
        <dbReference type="ChEBI" id="CHEBI:57692"/>
    </cofactor>
</comment>
<dbReference type="RefSeq" id="WP_378281349.1">
    <property type="nucleotide sequence ID" value="NZ_JBHSON010000009.1"/>
</dbReference>
<dbReference type="Gene3D" id="1.10.540.10">
    <property type="entry name" value="Acyl-CoA dehydrogenase/oxidase, N-terminal domain"/>
    <property type="match status" value="1"/>
</dbReference>
<dbReference type="PANTHER" id="PTHR43884:SF20">
    <property type="entry name" value="ACYL-COA DEHYDROGENASE FADE28"/>
    <property type="match status" value="1"/>
</dbReference>
<reference evidence="9" key="1">
    <citation type="journal article" date="2019" name="Int. J. Syst. Evol. Microbiol.">
        <title>The Global Catalogue of Microorganisms (GCM) 10K type strain sequencing project: providing services to taxonomists for standard genome sequencing and annotation.</title>
        <authorList>
            <consortium name="The Broad Institute Genomics Platform"/>
            <consortium name="The Broad Institute Genome Sequencing Center for Infectious Disease"/>
            <person name="Wu L."/>
            <person name="Ma J."/>
        </authorList>
    </citation>
    <scope>NUCLEOTIDE SEQUENCE [LARGE SCALE GENOMIC DNA]</scope>
    <source>
        <strain evidence="9">KCTC 42087</strain>
    </source>
</reference>
<keyword evidence="9" id="KW-1185">Reference proteome</keyword>
<dbReference type="InterPro" id="IPR009075">
    <property type="entry name" value="AcylCo_DH/oxidase_C"/>
</dbReference>
<dbReference type="Proteomes" id="UP001596074">
    <property type="component" value="Unassembled WGS sequence"/>
</dbReference>
<proteinExistence type="inferred from homology"/>
<comment type="caution">
    <text evidence="8">The sequence shown here is derived from an EMBL/GenBank/DDBJ whole genome shotgun (WGS) entry which is preliminary data.</text>
</comment>
<dbReference type="GO" id="GO:0016491">
    <property type="term" value="F:oxidoreductase activity"/>
    <property type="evidence" value="ECO:0007669"/>
    <property type="project" value="UniProtKB-KW"/>
</dbReference>
<keyword evidence="4" id="KW-0274">FAD</keyword>
<evidence type="ECO:0000256" key="5">
    <source>
        <dbReference type="ARBA" id="ARBA00023002"/>
    </source>
</evidence>
<sequence>MLTADQKDMRAALRGRLADAWNPDRLRAASETDSFDRAAWKGLAEMGVFGMTLPEDEGGMGLGMADTVILFEELGRSLVPGPVTGTFLAAGLVPGAADGDAVVTLLDTGAVQGGGTAPVIEHPRAATHVVIVDDDGLFVLPAPQAEPASLPLDPLTPVAQVSVRPEDGERIGTAEDAARWRLLGAVLTAALQVGVAQGALDLAVRYAKERVQFDRVIGSFQAVKHLLAESLVRTDLARAATLVAALVLDDPESGDPRDAASSAKLLADEAASRGGRTGVQVHGGMGFTWEVLAHLYLKRAWVQETVFGSAGEHAEHLAAAL</sequence>
<dbReference type="Pfam" id="PF02771">
    <property type="entry name" value="Acyl-CoA_dh_N"/>
    <property type="match status" value="1"/>
</dbReference>
<dbReference type="SUPFAM" id="SSF47203">
    <property type="entry name" value="Acyl-CoA dehydrogenase C-terminal domain-like"/>
    <property type="match status" value="1"/>
</dbReference>
<comment type="similarity">
    <text evidence="2">Belongs to the acyl-CoA dehydrogenase family.</text>
</comment>